<dbReference type="AlphaFoldDB" id="A0A6P1C0C7"/>
<protein>
    <submittedName>
        <fullName evidence="1">Uncharacterized protein</fullName>
    </submittedName>
</protein>
<comment type="caution">
    <text evidence="1">The sequence shown here is derived from an EMBL/GenBank/DDBJ whole genome shotgun (WGS) entry which is preliminary data.</text>
</comment>
<reference evidence="1 2" key="1">
    <citation type="submission" date="2020-02" db="EMBL/GenBank/DDBJ databases">
        <title>Draft genome sequence of Rhizobium tropici.</title>
        <authorList>
            <person name="Khayi S."/>
            <person name="Jemo M."/>
        </authorList>
    </citation>
    <scope>NUCLEOTIDE SEQUENCE [LARGE SCALE GENOMIC DNA]</scope>
    <source>
        <strain evidence="1 2">A12</strain>
    </source>
</reference>
<sequence>MRGSKLIWDSWPWKQALLADANKLQGLILGDGASEVAYERSVFLAGFTIRKLLEAKKLTDKVAQSDVRCRKLALLDPSRIPDLMNWHRANEFYDYEKRKAGTVKLSFFTNQLIHSFIFIAAVKDDTDLLAEGFFVTTDYDRGKFLYQYDLNELVRVMRLVGNDEVLRSESERGENGDWIVHNFGAVDKEE</sequence>
<evidence type="ECO:0000313" key="1">
    <source>
        <dbReference type="EMBL" id="NEV09776.1"/>
    </source>
</evidence>
<dbReference type="EMBL" id="JAADZA010000002">
    <property type="protein sequence ID" value="NEV09776.1"/>
    <property type="molecule type" value="Genomic_DNA"/>
</dbReference>
<proteinExistence type="predicted"/>
<gene>
    <name evidence="1" type="ORF">GXW80_02125</name>
</gene>
<accession>A0A6P1C0C7</accession>
<organism evidence="1 2">
    <name type="scientific">Rhizobium tropici</name>
    <dbReference type="NCBI Taxonomy" id="398"/>
    <lineage>
        <taxon>Bacteria</taxon>
        <taxon>Pseudomonadati</taxon>
        <taxon>Pseudomonadota</taxon>
        <taxon>Alphaproteobacteria</taxon>
        <taxon>Hyphomicrobiales</taxon>
        <taxon>Rhizobiaceae</taxon>
        <taxon>Rhizobium/Agrobacterium group</taxon>
        <taxon>Rhizobium</taxon>
    </lineage>
</organism>
<name>A0A6P1C0C7_RHITR</name>
<dbReference type="Proteomes" id="UP000471190">
    <property type="component" value="Unassembled WGS sequence"/>
</dbReference>
<evidence type="ECO:0000313" key="2">
    <source>
        <dbReference type="Proteomes" id="UP000471190"/>
    </source>
</evidence>